<evidence type="ECO:0000256" key="1">
    <source>
        <dbReference type="ARBA" id="ARBA00023125"/>
    </source>
</evidence>
<reference evidence="3 4" key="1">
    <citation type="journal article" date="2015" name="Int. J. Syst. Evol. Microbiol.">
        <title>Carboxylicivirga linearis sp. nov., isolated from a sea cucumber culture pond.</title>
        <authorList>
            <person name="Wang F.Q."/>
            <person name="Zhou Y.X."/>
            <person name="Lin X.Z."/>
            <person name="Chen G.J."/>
            <person name="Du Z.J."/>
        </authorList>
    </citation>
    <scope>NUCLEOTIDE SEQUENCE [LARGE SCALE GENOMIC DNA]</scope>
    <source>
        <strain evidence="3 4">FB218</strain>
    </source>
</reference>
<dbReference type="PANTHER" id="PTHR46558:SF11">
    <property type="entry name" value="HTH-TYPE TRANSCRIPTIONAL REGULATOR XRE"/>
    <property type="match status" value="1"/>
</dbReference>
<organism evidence="3 4">
    <name type="scientific">Carboxylicivirga linearis</name>
    <dbReference type="NCBI Taxonomy" id="1628157"/>
    <lineage>
        <taxon>Bacteria</taxon>
        <taxon>Pseudomonadati</taxon>
        <taxon>Bacteroidota</taxon>
        <taxon>Bacteroidia</taxon>
        <taxon>Marinilabiliales</taxon>
        <taxon>Marinilabiliaceae</taxon>
        <taxon>Carboxylicivirga</taxon>
    </lineage>
</organism>
<comment type="caution">
    <text evidence="3">The sequence shown here is derived from an EMBL/GenBank/DDBJ whole genome shotgun (WGS) entry which is preliminary data.</text>
</comment>
<evidence type="ECO:0000313" key="3">
    <source>
        <dbReference type="EMBL" id="MBS2097676.1"/>
    </source>
</evidence>
<dbReference type="PROSITE" id="PS50943">
    <property type="entry name" value="HTH_CROC1"/>
    <property type="match status" value="1"/>
</dbReference>
<dbReference type="Gene3D" id="1.10.260.40">
    <property type="entry name" value="lambda repressor-like DNA-binding domains"/>
    <property type="match status" value="1"/>
</dbReference>
<gene>
    <name evidence="3" type="ORF">KEM10_05250</name>
</gene>
<protein>
    <submittedName>
        <fullName evidence="3">Helix-turn-helix transcriptional regulator</fullName>
    </submittedName>
</protein>
<dbReference type="CDD" id="cd00093">
    <property type="entry name" value="HTH_XRE"/>
    <property type="match status" value="1"/>
</dbReference>
<dbReference type="SUPFAM" id="SSF47413">
    <property type="entry name" value="lambda repressor-like DNA-binding domains"/>
    <property type="match status" value="1"/>
</dbReference>
<sequence length="245" mass="27812">MSFFGKNIRKIRSIKKISQSEFASIFDLSRASVGSYEEGRAEPKIEIINKVAKYFSITIDELINKELTVNELYHFDVGNEPAFKNASIKNISVRRIPFLYSNKLSSINNKEGLTSETYIEIPLESNLTNCIAIHINNNDFACTPHNIQNQSTVTINLQQELPSNASSYYLIKTSNAIFISKLNILANNQFHIQDALNDFTIISADDIVFCYPVVQYMGGLPCEDPNSRIEKLEQQLNQIISKFIQ</sequence>
<dbReference type="PANTHER" id="PTHR46558">
    <property type="entry name" value="TRACRIPTIONAL REGULATORY PROTEIN-RELATED-RELATED"/>
    <property type="match status" value="1"/>
</dbReference>
<dbReference type="InterPro" id="IPR010982">
    <property type="entry name" value="Lambda_DNA-bd_dom_sf"/>
</dbReference>
<dbReference type="EMBL" id="JAGUCO010000002">
    <property type="protein sequence ID" value="MBS2097676.1"/>
    <property type="molecule type" value="Genomic_DNA"/>
</dbReference>
<dbReference type="Proteomes" id="UP000708576">
    <property type="component" value="Unassembled WGS sequence"/>
</dbReference>
<accession>A0ABS5JTI5</accession>
<dbReference type="Pfam" id="PF01381">
    <property type="entry name" value="HTH_3"/>
    <property type="match status" value="1"/>
</dbReference>
<keyword evidence="1" id="KW-0238">DNA-binding</keyword>
<keyword evidence="4" id="KW-1185">Reference proteome</keyword>
<dbReference type="SMART" id="SM00530">
    <property type="entry name" value="HTH_XRE"/>
    <property type="match status" value="1"/>
</dbReference>
<evidence type="ECO:0000313" key="4">
    <source>
        <dbReference type="Proteomes" id="UP000708576"/>
    </source>
</evidence>
<feature type="domain" description="HTH cro/C1-type" evidence="2">
    <location>
        <begin position="8"/>
        <end position="62"/>
    </location>
</feature>
<dbReference type="InterPro" id="IPR001387">
    <property type="entry name" value="Cro/C1-type_HTH"/>
</dbReference>
<dbReference type="RefSeq" id="WP_212214387.1">
    <property type="nucleotide sequence ID" value="NZ_JAGUCO010000002.1"/>
</dbReference>
<proteinExistence type="predicted"/>
<name>A0ABS5JTI5_9BACT</name>
<evidence type="ECO:0000259" key="2">
    <source>
        <dbReference type="PROSITE" id="PS50943"/>
    </source>
</evidence>